<proteinExistence type="predicted"/>
<sequence>MLRDEDKQRTNERKQEKQQEPREYYRPVLTSCVSHDTYVHFNVGLLSPERCAPGVCPARPDPQGFSWGRSERDFRGPASIGHEEFLCELNALRTHRHPPH</sequence>
<name>A0A026X196_OOCBI</name>
<dbReference type="AlphaFoldDB" id="A0A026X196"/>
<feature type="non-terminal residue" evidence="2">
    <location>
        <position position="100"/>
    </location>
</feature>
<reference evidence="2 3" key="1">
    <citation type="journal article" date="2014" name="Curr. Biol.">
        <title>The genome of the clonal raider ant Cerapachys biroi.</title>
        <authorList>
            <person name="Oxley P.R."/>
            <person name="Ji L."/>
            <person name="Fetter-Pruneda I."/>
            <person name="McKenzie S.K."/>
            <person name="Li C."/>
            <person name="Hu H."/>
            <person name="Zhang G."/>
            <person name="Kronauer D.J."/>
        </authorList>
    </citation>
    <scope>NUCLEOTIDE SEQUENCE [LARGE SCALE GENOMIC DNA]</scope>
</reference>
<feature type="region of interest" description="Disordered" evidence="1">
    <location>
        <begin position="1"/>
        <end position="23"/>
    </location>
</feature>
<evidence type="ECO:0000313" key="3">
    <source>
        <dbReference type="Proteomes" id="UP000053097"/>
    </source>
</evidence>
<accession>A0A026X196</accession>
<dbReference type="EMBL" id="KK107034">
    <property type="protein sequence ID" value="EZA62057.1"/>
    <property type="molecule type" value="Genomic_DNA"/>
</dbReference>
<protein>
    <submittedName>
        <fullName evidence="2">Uncharacterized protein</fullName>
    </submittedName>
</protein>
<organism evidence="2 3">
    <name type="scientific">Ooceraea biroi</name>
    <name type="common">Clonal raider ant</name>
    <name type="synonym">Cerapachys biroi</name>
    <dbReference type="NCBI Taxonomy" id="2015173"/>
    <lineage>
        <taxon>Eukaryota</taxon>
        <taxon>Metazoa</taxon>
        <taxon>Ecdysozoa</taxon>
        <taxon>Arthropoda</taxon>
        <taxon>Hexapoda</taxon>
        <taxon>Insecta</taxon>
        <taxon>Pterygota</taxon>
        <taxon>Neoptera</taxon>
        <taxon>Endopterygota</taxon>
        <taxon>Hymenoptera</taxon>
        <taxon>Apocrita</taxon>
        <taxon>Aculeata</taxon>
        <taxon>Formicoidea</taxon>
        <taxon>Formicidae</taxon>
        <taxon>Dorylinae</taxon>
        <taxon>Ooceraea</taxon>
    </lineage>
</organism>
<evidence type="ECO:0000256" key="1">
    <source>
        <dbReference type="SAM" id="MobiDB-lite"/>
    </source>
</evidence>
<keyword evidence="3" id="KW-1185">Reference proteome</keyword>
<dbReference type="Proteomes" id="UP000053097">
    <property type="component" value="Unassembled WGS sequence"/>
</dbReference>
<gene>
    <name evidence="2" type="ORF">X777_06743</name>
</gene>
<evidence type="ECO:0000313" key="2">
    <source>
        <dbReference type="EMBL" id="EZA62057.1"/>
    </source>
</evidence>